<evidence type="ECO:0000259" key="5">
    <source>
        <dbReference type="Pfam" id="PF03810"/>
    </source>
</evidence>
<feature type="domain" description="Exportin-1/Importin-beta-like" evidence="6">
    <location>
        <begin position="158"/>
        <end position="300"/>
    </location>
</feature>
<feature type="domain" description="Importin N-terminal" evidence="5">
    <location>
        <begin position="86"/>
        <end position="146"/>
    </location>
</feature>
<comment type="similarity">
    <text evidence="2">Belongs to the importin beta family.</text>
</comment>
<keyword evidence="4" id="KW-0539">Nucleus</keyword>
<comment type="subcellular location">
    <subcellularLocation>
        <location evidence="1">Nucleus</location>
    </subcellularLocation>
</comment>
<dbReference type="Pfam" id="PF03810">
    <property type="entry name" value="IBN_N"/>
    <property type="match status" value="1"/>
</dbReference>
<reference evidence="7 8" key="1">
    <citation type="journal article" date="2013" name="Nat. Commun.">
        <title>The evolution and pathogenic mechanisms of the rice sheath blight pathogen.</title>
        <authorList>
            <person name="Zheng A."/>
            <person name="Lin R."/>
            <person name="Xu L."/>
            <person name="Qin P."/>
            <person name="Tang C."/>
            <person name="Ai P."/>
            <person name="Zhang D."/>
            <person name="Liu Y."/>
            <person name="Sun Z."/>
            <person name="Feng H."/>
            <person name="Wang Y."/>
            <person name="Chen Y."/>
            <person name="Liang X."/>
            <person name="Fu R."/>
            <person name="Li Q."/>
            <person name="Zhang J."/>
            <person name="Yu X."/>
            <person name="Xie Z."/>
            <person name="Ding L."/>
            <person name="Guan P."/>
            <person name="Tang J."/>
            <person name="Liang Y."/>
            <person name="Wang S."/>
            <person name="Deng Q."/>
            <person name="Li S."/>
            <person name="Zhu J."/>
            <person name="Wang L."/>
            <person name="Liu H."/>
            <person name="Li P."/>
        </authorList>
    </citation>
    <scope>NUCLEOTIDE SEQUENCE [LARGE SCALE GENOMIC DNA]</scope>
    <source>
        <strain evidence="8">AG-1 IA</strain>
    </source>
</reference>
<dbReference type="EMBL" id="AFRT01002070">
    <property type="protein sequence ID" value="ELU38723.1"/>
    <property type="molecule type" value="Genomic_DNA"/>
</dbReference>
<evidence type="ECO:0000256" key="1">
    <source>
        <dbReference type="ARBA" id="ARBA00004123"/>
    </source>
</evidence>
<proteinExistence type="inferred from homology"/>
<dbReference type="InterPro" id="IPR001494">
    <property type="entry name" value="Importin-beta_N"/>
</dbReference>
<dbReference type="Gene3D" id="1.25.10.10">
    <property type="entry name" value="Leucine-rich Repeat Variant"/>
    <property type="match status" value="1"/>
</dbReference>
<dbReference type="InterPro" id="IPR013598">
    <property type="entry name" value="Exportin-1/Importin-b-like"/>
</dbReference>
<evidence type="ECO:0000256" key="3">
    <source>
        <dbReference type="ARBA" id="ARBA00022448"/>
    </source>
</evidence>
<evidence type="ECO:0000256" key="2">
    <source>
        <dbReference type="ARBA" id="ARBA00007991"/>
    </source>
</evidence>
<accession>L8WPM9</accession>
<comment type="caution">
    <text evidence="7">The sequence shown here is derived from an EMBL/GenBank/DDBJ whole genome shotgun (WGS) entry which is preliminary data.</text>
</comment>
<evidence type="ECO:0000259" key="6">
    <source>
        <dbReference type="Pfam" id="PF08389"/>
    </source>
</evidence>
<dbReference type="HOGENOM" id="CLU_477493_0_0_1"/>
<organism evidence="7 8">
    <name type="scientific">Thanatephorus cucumeris (strain AG1-IA)</name>
    <name type="common">Rice sheath blight fungus</name>
    <name type="synonym">Rhizoctonia solani</name>
    <dbReference type="NCBI Taxonomy" id="983506"/>
    <lineage>
        <taxon>Eukaryota</taxon>
        <taxon>Fungi</taxon>
        <taxon>Dikarya</taxon>
        <taxon>Basidiomycota</taxon>
        <taxon>Agaricomycotina</taxon>
        <taxon>Agaricomycetes</taxon>
        <taxon>Cantharellales</taxon>
        <taxon>Ceratobasidiaceae</taxon>
        <taxon>Rhizoctonia</taxon>
        <taxon>Rhizoctonia solani AG-1</taxon>
    </lineage>
</organism>
<dbReference type="InterPro" id="IPR011989">
    <property type="entry name" value="ARM-like"/>
</dbReference>
<protein>
    <submittedName>
        <fullName evidence="7">Xpo1 domain-containing protein</fullName>
    </submittedName>
</protein>
<evidence type="ECO:0000313" key="7">
    <source>
        <dbReference type="EMBL" id="ELU38723.1"/>
    </source>
</evidence>
<dbReference type="Pfam" id="PF08389">
    <property type="entry name" value="Xpo1"/>
    <property type="match status" value="1"/>
</dbReference>
<dbReference type="GO" id="GO:0005634">
    <property type="term" value="C:nucleus"/>
    <property type="evidence" value="ECO:0007669"/>
    <property type="project" value="UniProtKB-SubCell"/>
</dbReference>
<dbReference type="PANTHER" id="PTHR12363">
    <property type="entry name" value="TRANSPORTIN 3 AND IMPORTIN 13"/>
    <property type="match status" value="1"/>
</dbReference>
<dbReference type="Proteomes" id="UP000011668">
    <property type="component" value="Unassembled WGS sequence"/>
</dbReference>
<name>L8WPM9_THACA</name>
<sequence length="571" mass="64128">MMKQNLIQRSEIYQNAVELTTVALRRELRAGPNHKPWTITNCRDVCVTVPSFAFATRHRSSPSTCESIVLAWYTSRGPTEHQQAELLDVQRRPEAWGLVIPFLESSDPNVQFFGALTIQVKIARDWDAFPQEHAITLRDTLLELTGRAATRNLPPVITRKLFVSVCSLALRLAPTDREHPESRWPNWILGTAQTLSANGASPGVVLEFLTIVAEEVGRSDLVAEKKSQMDLILRDAAPAVVQAASSSFGTHGRTALKCLEAWITDSFHTRSNITPLIPLLIDLLSPNSDEDNFVAASDVLQEILTKSSLSEGGAGLRTLTLPLLEWVSRVGIEIMNQAVASEDSGAVSHSVCKLITALGEHSTQYLAAHLNETNVQKFMEVALGYTGFPGWYGVDEEESEMVLPFWYLLEEALLDADYVGDQNGELWGVAKAIYLQLVRILQRKVTWPAEPGWPKGVCVTMDIEFKFDVNPVVRSTREVFKVCHQTRDTWIMAAEYYVLRDEMLRELVDPLVERLVNEPVDWEVRQSPYWPSKKRCLWTQIHLSRRCSDLAFLAAFRAPGHTVYAARHSQP</sequence>
<dbReference type="InterPro" id="IPR051345">
    <property type="entry name" value="Importin_beta-like_NTR"/>
</dbReference>
<dbReference type="GO" id="GO:0005737">
    <property type="term" value="C:cytoplasm"/>
    <property type="evidence" value="ECO:0007669"/>
    <property type="project" value="TreeGrafter"/>
</dbReference>
<dbReference type="GO" id="GO:0006606">
    <property type="term" value="P:protein import into nucleus"/>
    <property type="evidence" value="ECO:0007669"/>
    <property type="project" value="TreeGrafter"/>
</dbReference>
<dbReference type="InterPro" id="IPR016024">
    <property type="entry name" value="ARM-type_fold"/>
</dbReference>
<evidence type="ECO:0000313" key="8">
    <source>
        <dbReference type="Proteomes" id="UP000011668"/>
    </source>
</evidence>
<dbReference type="AlphaFoldDB" id="L8WPM9"/>
<dbReference type="GO" id="GO:0031267">
    <property type="term" value="F:small GTPase binding"/>
    <property type="evidence" value="ECO:0007669"/>
    <property type="project" value="InterPro"/>
</dbReference>
<dbReference type="PANTHER" id="PTHR12363:SF33">
    <property type="entry name" value="IMPORTIN-13"/>
    <property type="match status" value="1"/>
</dbReference>
<keyword evidence="8" id="KW-1185">Reference proteome</keyword>
<dbReference type="SUPFAM" id="SSF48371">
    <property type="entry name" value="ARM repeat"/>
    <property type="match status" value="1"/>
</dbReference>
<dbReference type="OrthoDB" id="2016913at2759"/>
<keyword evidence="3" id="KW-0813">Transport</keyword>
<dbReference type="STRING" id="983506.L8WPM9"/>
<evidence type="ECO:0000256" key="4">
    <source>
        <dbReference type="ARBA" id="ARBA00023242"/>
    </source>
</evidence>
<gene>
    <name evidence="7" type="ORF">AG1IA_07248</name>
</gene>